<name>A0A8K0CC34_IGNLU</name>
<keyword evidence="4" id="KW-0769">Symport</keyword>
<feature type="transmembrane region" description="Helical" evidence="7">
    <location>
        <begin position="275"/>
        <end position="299"/>
    </location>
</feature>
<dbReference type="Pfam" id="PF07690">
    <property type="entry name" value="MFS_1"/>
    <property type="match status" value="1"/>
</dbReference>
<dbReference type="OrthoDB" id="2985014at2759"/>
<dbReference type="InterPro" id="IPR050382">
    <property type="entry name" value="MFS_Na/Anion_cotransporter"/>
</dbReference>
<evidence type="ECO:0000256" key="2">
    <source>
        <dbReference type="ARBA" id="ARBA00022448"/>
    </source>
</evidence>
<dbReference type="Proteomes" id="UP000801492">
    <property type="component" value="Unassembled WGS sequence"/>
</dbReference>
<dbReference type="PANTHER" id="PTHR11662:SF336">
    <property type="entry name" value="LP19554P"/>
    <property type="match status" value="1"/>
</dbReference>
<keyword evidence="5 7" id="KW-1133">Transmembrane helix</keyword>
<keyword evidence="6 7" id="KW-0472">Membrane</keyword>
<evidence type="ECO:0000256" key="3">
    <source>
        <dbReference type="ARBA" id="ARBA00022692"/>
    </source>
</evidence>
<gene>
    <name evidence="9" type="ORF">ILUMI_23629</name>
</gene>
<protein>
    <recommendedName>
        <fullName evidence="8">Major facilitator superfamily (MFS) profile domain-containing protein</fullName>
    </recommendedName>
</protein>
<dbReference type="PANTHER" id="PTHR11662">
    <property type="entry name" value="SOLUTE CARRIER FAMILY 17"/>
    <property type="match status" value="1"/>
</dbReference>
<dbReference type="InterPro" id="IPR020846">
    <property type="entry name" value="MFS_dom"/>
</dbReference>
<feature type="transmembrane region" description="Helical" evidence="7">
    <location>
        <begin position="216"/>
        <end position="237"/>
    </location>
</feature>
<feature type="transmembrane region" description="Helical" evidence="7">
    <location>
        <begin position="155"/>
        <end position="176"/>
    </location>
</feature>
<comment type="caution">
    <text evidence="9">The sequence shown here is derived from an EMBL/GenBank/DDBJ whole genome shotgun (WGS) entry which is preliminary data.</text>
</comment>
<dbReference type="Gene3D" id="1.20.1250.20">
    <property type="entry name" value="MFS general substrate transporter like domains"/>
    <property type="match status" value="2"/>
</dbReference>
<comment type="subcellular location">
    <subcellularLocation>
        <location evidence="1">Membrane</location>
        <topology evidence="1">Multi-pass membrane protein</topology>
    </subcellularLocation>
</comment>
<accession>A0A8K0CC34</accession>
<feature type="transmembrane region" description="Helical" evidence="7">
    <location>
        <begin position="415"/>
        <end position="437"/>
    </location>
</feature>
<evidence type="ECO:0000256" key="1">
    <source>
        <dbReference type="ARBA" id="ARBA00004141"/>
    </source>
</evidence>
<evidence type="ECO:0000256" key="4">
    <source>
        <dbReference type="ARBA" id="ARBA00022847"/>
    </source>
</evidence>
<proteinExistence type="predicted"/>
<dbReference type="GO" id="GO:0015293">
    <property type="term" value="F:symporter activity"/>
    <property type="evidence" value="ECO:0007669"/>
    <property type="project" value="UniProtKB-KW"/>
</dbReference>
<organism evidence="9 10">
    <name type="scientific">Ignelater luminosus</name>
    <name type="common">Cucubano</name>
    <name type="synonym">Pyrophorus luminosus</name>
    <dbReference type="NCBI Taxonomy" id="2038154"/>
    <lineage>
        <taxon>Eukaryota</taxon>
        <taxon>Metazoa</taxon>
        <taxon>Ecdysozoa</taxon>
        <taxon>Arthropoda</taxon>
        <taxon>Hexapoda</taxon>
        <taxon>Insecta</taxon>
        <taxon>Pterygota</taxon>
        <taxon>Neoptera</taxon>
        <taxon>Endopterygota</taxon>
        <taxon>Coleoptera</taxon>
        <taxon>Polyphaga</taxon>
        <taxon>Elateriformia</taxon>
        <taxon>Elateroidea</taxon>
        <taxon>Elateridae</taxon>
        <taxon>Agrypninae</taxon>
        <taxon>Pyrophorini</taxon>
        <taxon>Ignelater</taxon>
    </lineage>
</organism>
<evidence type="ECO:0000256" key="6">
    <source>
        <dbReference type="ARBA" id="ARBA00023136"/>
    </source>
</evidence>
<dbReference type="GO" id="GO:0006820">
    <property type="term" value="P:monoatomic anion transport"/>
    <property type="evidence" value="ECO:0007669"/>
    <property type="project" value="TreeGrafter"/>
</dbReference>
<feature type="transmembrane region" description="Helical" evidence="7">
    <location>
        <begin position="319"/>
        <end position="339"/>
    </location>
</feature>
<keyword evidence="3 7" id="KW-0812">Transmembrane</keyword>
<dbReference type="PROSITE" id="PS50850">
    <property type="entry name" value="MFS"/>
    <property type="match status" value="1"/>
</dbReference>
<feature type="transmembrane region" description="Helical" evidence="7">
    <location>
        <begin position="360"/>
        <end position="386"/>
    </location>
</feature>
<feature type="transmembrane region" description="Helical" evidence="7">
    <location>
        <begin position="188"/>
        <end position="210"/>
    </location>
</feature>
<keyword evidence="10" id="KW-1185">Reference proteome</keyword>
<feature type="transmembrane region" description="Helical" evidence="7">
    <location>
        <begin position="129"/>
        <end position="149"/>
    </location>
</feature>
<dbReference type="CDD" id="cd17318">
    <property type="entry name" value="MFS_SLC17"/>
    <property type="match status" value="1"/>
</dbReference>
<reference evidence="9" key="1">
    <citation type="submission" date="2019-08" db="EMBL/GenBank/DDBJ databases">
        <title>The genome of the North American firefly Photinus pyralis.</title>
        <authorList>
            <consortium name="Photinus pyralis genome working group"/>
            <person name="Fallon T.R."/>
            <person name="Sander Lower S.E."/>
            <person name="Weng J.-K."/>
        </authorList>
    </citation>
    <scope>NUCLEOTIDE SEQUENCE</scope>
    <source>
        <strain evidence="9">TRF0915ILg1</strain>
        <tissue evidence="9">Whole body</tissue>
    </source>
</reference>
<keyword evidence="2" id="KW-0813">Transport</keyword>
<dbReference type="EMBL" id="VTPC01090607">
    <property type="protein sequence ID" value="KAF2882551.1"/>
    <property type="molecule type" value="Genomic_DNA"/>
</dbReference>
<sequence>MKNTLCKNGCLPTRGTVAIMIFTACFVCYMLRVNMSINIIAMVDSSSKSNNANKQKQVGECIALNNVNSSSSNTTESLSKFTALPNYGVRYDWDAQLQGLILGSYFWGYILTSIPGGYLAERFGPTKTVGVSGVISAVLTILTPLSASWHYSAVITLRFILGIMGGVVYPALHCLVSRWAPPNEKGKFIGALMGGTLGTMLTWPILGYIIENWGWNWAFFAPGIFSIVWCCLWMILVSDTPETHPRISEDEKLYIAKSLGDNISKTRRLPPYWKIMTSVPFWALNVLHFGNVWGLYFLLTNGPMYMSDVLGFNLGHSGILAALPYLARLLAGFLFGYIGDTIRKNNWMTVTTIRKSFITFSHFLPGLLLFAMILAGCDSVLSVALITSSLGMNGASTITNLQNNQDLAPSFAGTIYGIINCFGGTTGFITPLLTGYITAEHNGLHEWHIIFSIGASVYIATGIVFCIFGTGEQQPWNQTSKQPDKTEGVENPAFAPPLEVTVQNCRQYEQY</sequence>
<dbReference type="InterPro" id="IPR011701">
    <property type="entry name" value="MFS"/>
</dbReference>
<evidence type="ECO:0000313" key="9">
    <source>
        <dbReference type="EMBL" id="KAF2882551.1"/>
    </source>
</evidence>
<feature type="transmembrane region" description="Helical" evidence="7">
    <location>
        <begin position="449"/>
        <end position="471"/>
    </location>
</feature>
<dbReference type="InterPro" id="IPR036259">
    <property type="entry name" value="MFS_trans_sf"/>
</dbReference>
<dbReference type="AlphaFoldDB" id="A0A8K0CC34"/>
<dbReference type="PROSITE" id="PS51257">
    <property type="entry name" value="PROKAR_LIPOPROTEIN"/>
    <property type="match status" value="1"/>
</dbReference>
<dbReference type="FunFam" id="1.20.1250.20:FF:000003">
    <property type="entry name" value="Solute carrier family 17 member 3"/>
    <property type="match status" value="1"/>
</dbReference>
<evidence type="ECO:0000313" key="10">
    <source>
        <dbReference type="Proteomes" id="UP000801492"/>
    </source>
</evidence>
<dbReference type="GO" id="GO:0016020">
    <property type="term" value="C:membrane"/>
    <property type="evidence" value="ECO:0007669"/>
    <property type="project" value="UniProtKB-SubCell"/>
</dbReference>
<evidence type="ECO:0000256" key="7">
    <source>
        <dbReference type="SAM" id="Phobius"/>
    </source>
</evidence>
<feature type="domain" description="Major facilitator superfamily (MFS) profile" evidence="8">
    <location>
        <begin position="20"/>
        <end position="473"/>
    </location>
</feature>
<dbReference type="SUPFAM" id="SSF103473">
    <property type="entry name" value="MFS general substrate transporter"/>
    <property type="match status" value="1"/>
</dbReference>
<evidence type="ECO:0000259" key="8">
    <source>
        <dbReference type="PROSITE" id="PS50850"/>
    </source>
</evidence>
<evidence type="ECO:0000256" key="5">
    <source>
        <dbReference type="ARBA" id="ARBA00022989"/>
    </source>
</evidence>